<organism evidence="2 3">
    <name type="scientific">Flavobacterium ardleyense</name>
    <dbReference type="NCBI Taxonomy" id="2038737"/>
    <lineage>
        <taxon>Bacteria</taxon>
        <taxon>Pseudomonadati</taxon>
        <taxon>Bacteroidota</taxon>
        <taxon>Flavobacteriia</taxon>
        <taxon>Flavobacteriales</taxon>
        <taxon>Flavobacteriaceae</taxon>
        <taxon>Flavobacterium</taxon>
    </lineage>
</organism>
<dbReference type="PANTHER" id="PTHR20992">
    <property type="entry name" value="AT15442P-RELATED"/>
    <property type="match status" value="1"/>
</dbReference>
<evidence type="ECO:0000313" key="3">
    <source>
        <dbReference type="Proteomes" id="UP001597549"/>
    </source>
</evidence>
<evidence type="ECO:0000313" key="2">
    <source>
        <dbReference type="EMBL" id="MFD2907351.1"/>
    </source>
</evidence>
<feature type="transmembrane region" description="Helical" evidence="1">
    <location>
        <begin position="142"/>
        <end position="159"/>
    </location>
</feature>
<dbReference type="Pfam" id="PF04087">
    <property type="entry name" value="DUF389"/>
    <property type="match status" value="1"/>
</dbReference>
<proteinExistence type="predicted"/>
<protein>
    <submittedName>
        <fullName evidence="2">TIGR00341 family protein</fullName>
    </submittedName>
</protein>
<feature type="transmembrane region" description="Helical" evidence="1">
    <location>
        <begin position="107"/>
        <end position="127"/>
    </location>
</feature>
<feature type="transmembrane region" description="Helical" evidence="1">
    <location>
        <begin position="196"/>
        <end position="222"/>
    </location>
</feature>
<reference evidence="3" key="1">
    <citation type="journal article" date="2019" name="Int. J. Syst. Evol. Microbiol.">
        <title>The Global Catalogue of Microorganisms (GCM) 10K type strain sequencing project: providing services to taxonomists for standard genome sequencing and annotation.</title>
        <authorList>
            <consortium name="The Broad Institute Genomics Platform"/>
            <consortium name="The Broad Institute Genome Sequencing Center for Infectious Disease"/>
            <person name="Wu L."/>
            <person name="Ma J."/>
        </authorList>
    </citation>
    <scope>NUCLEOTIDE SEQUENCE [LARGE SCALE GENOMIC DNA]</scope>
    <source>
        <strain evidence="3">KCTC 52644</strain>
    </source>
</reference>
<keyword evidence="3" id="KW-1185">Reference proteome</keyword>
<keyword evidence="1" id="KW-1133">Transmembrane helix</keyword>
<gene>
    <name evidence="2" type="ORF">ACFSX9_01245</name>
</gene>
<dbReference type="EMBL" id="JBHUOL010000003">
    <property type="protein sequence ID" value="MFD2907351.1"/>
    <property type="molecule type" value="Genomic_DNA"/>
</dbReference>
<keyword evidence="1" id="KW-0472">Membrane</keyword>
<dbReference type="PANTHER" id="PTHR20992:SF9">
    <property type="entry name" value="AT15442P-RELATED"/>
    <property type="match status" value="1"/>
</dbReference>
<dbReference type="RefSeq" id="WP_379803374.1">
    <property type="nucleotide sequence ID" value="NZ_JBHUOL010000003.1"/>
</dbReference>
<dbReference type="NCBIfam" id="TIGR00341">
    <property type="entry name" value="TIGR00341 family protein"/>
    <property type="match status" value="1"/>
</dbReference>
<sequence length="461" mass="51621">MAENTQNSFKKAAIDIKLFVKDTFDIFQDTDHEATIEDIKSGVNMRGQNAWILIFSILVASAGLNTSSTAVVIGAMLISPLMGPILGMGLSLGINDIDFLKKAIKNFGVMVVLSLLTSFLFFSIPMFQQETPELLARTFPDVRDVIIALSGGLALIIALSRRNKSINTIAGVAIATALMPPLCTAGYGLATAKWDFFGGALFLFSINTIFIATATFIVVRFLKFPYEAYANSQRRKRISQIISFLALAILIPSVYMFYQLYVKSDFNQKADILIDKLRTEKGILILDVHKNYNKKTINFAVVGTSISQTDIKKFQSQMKSFGYDGIKFKVLQDAGNLEAISKINEIENSFLSNQQLLVKKDQLLLDKDKEIFNLKNQLHQKGQTLFPFNQIAEEIKALNSDVEKVAYSKIITTNFSKTDTIPTFEIIWKSNIPSKTQTTENLKLQNWLRKKLKDESILVVK</sequence>
<dbReference type="Proteomes" id="UP001597549">
    <property type="component" value="Unassembled WGS sequence"/>
</dbReference>
<keyword evidence="1" id="KW-0812">Transmembrane</keyword>
<comment type="caution">
    <text evidence="2">The sequence shown here is derived from an EMBL/GenBank/DDBJ whole genome shotgun (WGS) entry which is preliminary data.</text>
</comment>
<feature type="transmembrane region" description="Helical" evidence="1">
    <location>
        <begin position="73"/>
        <end position="95"/>
    </location>
</feature>
<dbReference type="InterPro" id="IPR005240">
    <property type="entry name" value="DUF389"/>
</dbReference>
<name>A0ABW5Z4V5_9FLAO</name>
<feature type="transmembrane region" description="Helical" evidence="1">
    <location>
        <begin position="50"/>
        <end position="67"/>
    </location>
</feature>
<evidence type="ECO:0000256" key="1">
    <source>
        <dbReference type="SAM" id="Phobius"/>
    </source>
</evidence>
<accession>A0ABW5Z4V5</accession>
<feature type="transmembrane region" description="Helical" evidence="1">
    <location>
        <begin position="242"/>
        <end position="261"/>
    </location>
</feature>
<feature type="transmembrane region" description="Helical" evidence="1">
    <location>
        <begin position="166"/>
        <end position="190"/>
    </location>
</feature>